<name>A0A6I6C7C2_9MOLU</name>
<gene>
    <name evidence="2" type="primary">thiT</name>
    <name evidence="2" type="ORF">STABA_v1c03330</name>
</gene>
<dbReference type="Pfam" id="PF09515">
    <property type="entry name" value="Thia_YuaJ"/>
    <property type="match status" value="1"/>
</dbReference>
<dbReference type="GO" id="GO:0015234">
    <property type="term" value="F:thiamine transmembrane transporter activity"/>
    <property type="evidence" value="ECO:0007669"/>
    <property type="project" value="InterPro"/>
</dbReference>
<accession>A0A6I6C7C2</accession>
<dbReference type="Proteomes" id="UP000424468">
    <property type="component" value="Chromosome"/>
</dbReference>
<dbReference type="KEGG" id="stab:STABA_v1c03330"/>
<proteinExistence type="predicted"/>
<protein>
    <submittedName>
        <fullName evidence="2">Thiamine transporter</fullName>
    </submittedName>
</protein>
<dbReference type="GO" id="GO:0005886">
    <property type="term" value="C:plasma membrane"/>
    <property type="evidence" value="ECO:0007669"/>
    <property type="project" value="InterPro"/>
</dbReference>
<dbReference type="Gene3D" id="1.10.1760.20">
    <property type="match status" value="1"/>
</dbReference>
<dbReference type="EMBL" id="CP046276">
    <property type="protein sequence ID" value="QGS51696.1"/>
    <property type="molecule type" value="Genomic_DNA"/>
</dbReference>
<feature type="transmembrane region" description="Helical" evidence="1">
    <location>
        <begin position="235"/>
        <end position="262"/>
    </location>
</feature>
<dbReference type="AlphaFoldDB" id="A0A6I6C7C2"/>
<dbReference type="OrthoDB" id="389047at2"/>
<keyword evidence="1" id="KW-0812">Transmembrane</keyword>
<feature type="transmembrane region" description="Helical" evidence="1">
    <location>
        <begin position="56"/>
        <end position="80"/>
    </location>
</feature>
<keyword evidence="3" id="KW-1185">Reference proteome</keyword>
<keyword evidence="1" id="KW-1133">Transmembrane helix</keyword>
<evidence type="ECO:0000256" key="1">
    <source>
        <dbReference type="SAM" id="Phobius"/>
    </source>
</evidence>
<evidence type="ECO:0000313" key="2">
    <source>
        <dbReference type="EMBL" id="QGS51696.1"/>
    </source>
</evidence>
<feature type="transmembrane region" description="Helical" evidence="1">
    <location>
        <begin position="87"/>
        <end position="109"/>
    </location>
</feature>
<feature type="transmembrane region" description="Helical" evidence="1">
    <location>
        <begin position="202"/>
        <end position="223"/>
    </location>
</feature>
<feature type="transmembrane region" description="Helical" evidence="1">
    <location>
        <begin position="129"/>
        <end position="159"/>
    </location>
</feature>
<evidence type="ECO:0000313" key="3">
    <source>
        <dbReference type="Proteomes" id="UP000424468"/>
    </source>
</evidence>
<reference evidence="2 3" key="1">
    <citation type="submission" date="2019-11" db="EMBL/GenBank/DDBJ databases">
        <title>Complete genome sequence of Spiroplasma tabanidicola TAUS-1 (DSM 22603).</title>
        <authorList>
            <person name="Huang C.-T."/>
            <person name="Lin Y.-C."/>
            <person name="Kuo C.-H."/>
        </authorList>
    </citation>
    <scope>NUCLEOTIDE SEQUENCE [LARGE SCALE GENOMIC DNA]</scope>
    <source>
        <strain evidence="2 3">TAUS-1</strain>
    </source>
</reference>
<keyword evidence="1" id="KW-0472">Membrane</keyword>
<dbReference type="InterPro" id="IPR012651">
    <property type="entry name" value="Thia_Transptr_ThiT"/>
</dbReference>
<feature type="transmembrane region" description="Helical" evidence="1">
    <location>
        <begin position="7"/>
        <end position="32"/>
    </location>
</feature>
<organism evidence="2 3">
    <name type="scientific">Spiroplasma tabanidicola</name>
    <dbReference type="NCBI Taxonomy" id="324079"/>
    <lineage>
        <taxon>Bacteria</taxon>
        <taxon>Bacillati</taxon>
        <taxon>Mycoplasmatota</taxon>
        <taxon>Mollicutes</taxon>
        <taxon>Entomoplasmatales</taxon>
        <taxon>Spiroplasmataceae</taxon>
        <taxon>Spiroplasma</taxon>
    </lineage>
</organism>
<sequence length="325" mass="38071">MEKNKKTLNYVIACLTSLKTVVIIGLLIFYMIKVLNANQYDDDGELVKLDSSQKGLVYFAFISMIIAITFFAIAFVIYFIFDYENKIKLFCFSIVTFSIEGIICSSIMIKKSIFYFNKNSFKVFKNWRILDITLIGLLLGLYLLIDFISGFVPTLPFWITISLKYIILYFGAYILPISCTFTLCMLAAFMTILIPTTAAHTFIQYLFDYWIPTLCFFVAGFFKPNETIKNIYYQVFSWFIFVISPIFILYFCRVLSGVLYWLNPNAIGDDVFYSFVWNGRWSYSVIYNSFNTITDYVTLQILVPPICKSLSILRKRYFDNREIYY</sequence>
<dbReference type="RefSeq" id="WP_156005924.1">
    <property type="nucleotide sequence ID" value="NZ_CP046276.1"/>
</dbReference>
<feature type="transmembrane region" description="Helical" evidence="1">
    <location>
        <begin position="166"/>
        <end position="190"/>
    </location>
</feature>